<evidence type="ECO:0000313" key="2">
    <source>
        <dbReference type="EMBL" id="KNC74424.1"/>
    </source>
</evidence>
<sequence>THQMITVYKTVRNPDIAYALRKACADKPVDWLVFFSPSGVEFCLDFLPKANAKFAAIGPTTAQKLRDCGVVVSAVAATPNPDGLIKAVLSVSNSNE</sequence>
<dbReference type="GeneID" id="25913532"/>
<accession>A0A0L0FCF3</accession>
<feature type="non-terminal residue" evidence="2">
    <location>
        <position position="1"/>
    </location>
</feature>
<dbReference type="Gene3D" id="3.40.50.10090">
    <property type="match status" value="2"/>
</dbReference>
<evidence type="ECO:0000313" key="3">
    <source>
        <dbReference type="Proteomes" id="UP000054560"/>
    </source>
</evidence>
<dbReference type="EMBL" id="KQ244422">
    <property type="protein sequence ID" value="KNC74424.1"/>
    <property type="molecule type" value="Genomic_DNA"/>
</dbReference>
<dbReference type="GO" id="GO:0006782">
    <property type="term" value="P:protoporphyrinogen IX biosynthetic process"/>
    <property type="evidence" value="ECO:0007669"/>
    <property type="project" value="UniProtKB-UniPathway"/>
</dbReference>
<keyword evidence="3" id="KW-1185">Reference proteome</keyword>
<dbReference type="SUPFAM" id="SSF69618">
    <property type="entry name" value="HemD-like"/>
    <property type="match status" value="1"/>
</dbReference>
<feature type="domain" description="Tetrapyrrole biosynthesis uroporphyrinogen III synthase" evidence="1">
    <location>
        <begin position="3"/>
        <end position="85"/>
    </location>
</feature>
<dbReference type="UniPathway" id="UPA00251">
    <property type="reaction ID" value="UER00320"/>
</dbReference>
<gene>
    <name evidence="2" type="ORF">SARC_13028</name>
</gene>
<name>A0A0L0FCF3_9EUKA</name>
<dbReference type="AlphaFoldDB" id="A0A0L0FCF3"/>
<protein>
    <submittedName>
        <fullName evidence="2">Uroporphyrinogen-III synthase</fullName>
    </submittedName>
</protein>
<dbReference type="PANTHER" id="PTHR12390:SF0">
    <property type="entry name" value="UROPORPHYRINOGEN-III SYNTHASE"/>
    <property type="match status" value="1"/>
</dbReference>
<dbReference type="Pfam" id="PF02602">
    <property type="entry name" value="HEM4"/>
    <property type="match status" value="1"/>
</dbReference>
<reference evidence="2 3" key="1">
    <citation type="submission" date="2011-02" db="EMBL/GenBank/DDBJ databases">
        <title>The Genome Sequence of Sphaeroforma arctica JP610.</title>
        <authorList>
            <consortium name="The Broad Institute Genome Sequencing Platform"/>
            <person name="Russ C."/>
            <person name="Cuomo C."/>
            <person name="Young S.K."/>
            <person name="Zeng Q."/>
            <person name="Gargeya S."/>
            <person name="Alvarado L."/>
            <person name="Berlin A."/>
            <person name="Chapman S.B."/>
            <person name="Chen Z."/>
            <person name="Freedman E."/>
            <person name="Gellesch M."/>
            <person name="Goldberg J."/>
            <person name="Griggs A."/>
            <person name="Gujja S."/>
            <person name="Heilman E."/>
            <person name="Heiman D."/>
            <person name="Howarth C."/>
            <person name="Mehta T."/>
            <person name="Neiman D."/>
            <person name="Pearson M."/>
            <person name="Roberts A."/>
            <person name="Saif S."/>
            <person name="Shea T."/>
            <person name="Shenoy N."/>
            <person name="Sisk P."/>
            <person name="Stolte C."/>
            <person name="Sykes S."/>
            <person name="White J."/>
            <person name="Yandava C."/>
            <person name="Burger G."/>
            <person name="Gray M.W."/>
            <person name="Holland P.W.H."/>
            <person name="King N."/>
            <person name="Lang F.B.F."/>
            <person name="Roger A.J."/>
            <person name="Ruiz-Trillo I."/>
            <person name="Haas B."/>
            <person name="Nusbaum C."/>
            <person name="Birren B."/>
        </authorList>
    </citation>
    <scope>NUCLEOTIDE SEQUENCE [LARGE SCALE GENOMIC DNA]</scope>
    <source>
        <strain evidence="2 3">JP610</strain>
    </source>
</reference>
<dbReference type="RefSeq" id="XP_014148326.1">
    <property type="nucleotide sequence ID" value="XM_014292851.1"/>
</dbReference>
<dbReference type="Proteomes" id="UP000054560">
    <property type="component" value="Unassembled WGS sequence"/>
</dbReference>
<dbReference type="PANTHER" id="PTHR12390">
    <property type="entry name" value="UROPORPHYRINOGEN III SYNTHASE"/>
    <property type="match status" value="1"/>
</dbReference>
<organism evidence="2 3">
    <name type="scientific">Sphaeroforma arctica JP610</name>
    <dbReference type="NCBI Taxonomy" id="667725"/>
    <lineage>
        <taxon>Eukaryota</taxon>
        <taxon>Ichthyosporea</taxon>
        <taxon>Ichthyophonida</taxon>
        <taxon>Sphaeroforma</taxon>
    </lineage>
</organism>
<evidence type="ECO:0000259" key="1">
    <source>
        <dbReference type="Pfam" id="PF02602"/>
    </source>
</evidence>
<dbReference type="OrthoDB" id="5595751at2759"/>
<dbReference type="InterPro" id="IPR003754">
    <property type="entry name" value="4pyrrol_synth_uPrphyn_synth"/>
</dbReference>
<dbReference type="InterPro" id="IPR039793">
    <property type="entry name" value="UROS/Hem4"/>
</dbReference>
<dbReference type="GO" id="GO:0004852">
    <property type="term" value="F:uroporphyrinogen-III synthase activity"/>
    <property type="evidence" value="ECO:0007669"/>
    <property type="project" value="InterPro"/>
</dbReference>
<proteinExistence type="predicted"/>
<dbReference type="STRING" id="667725.A0A0L0FCF3"/>
<dbReference type="InterPro" id="IPR036108">
    <property type="entry name" value="4pyrrol_syn_uPrphyn_synt_sf"/>
</dbReference>
<dbReference type="GO" id="GO:0006780">
    <property type="term" value="P:uroporphyrinogen III biosynthetic process"/>
    <property type="evidence" value="ECO:0007669"/>
    <property type="project" value="InterPro"/>
</dbReference>
<dbReference type="GO" id="GO:0005829">
    <property type="term" value="C:cytosol"/>
    <property type="evidence" value="ECO:0007669"/>
    <property type="project" value="TreeGrafter"/>
</dbReference>